<evidence type="ECO:0000313" key="2">
    <source>
        <dbReference type="Proteomes" id="UP000000305"/>
    </source>
</evidence>
<dbReference type="EMBL" id="GL733485">
    <property type="protein sequence ID" value="EFX62608.1"/>
    <property type="molecule type" value="Genomic_DNA"/>
</dbReference>
<dbReference type="Proteomes" id="UP000000305">
    <property type="component" value="Unassembled WGS sequence"/>
</dbReference>
<keyword evidence="2" id="KW-1185">Reference proteome</keyword>
<dbReference type="AlphaFoldDB" id="E9I072"/>
<proteinExistence type="predicted"/>
<dbReference type="InParanoid" id="E9I072"/>
<gene>
    <name evidence="1" type="ORF">DAPPUDRAFT_120066</name>
</gene>
<dbReference type="KEGG" id="dpx:DAPPUDRAFT_120066"/>
<organism evidence="1 2">
    <name type="scientific">Daphnia pulex</name>
    <name type="common">Water flea</name>
    <dbReference type="NCBI Taxonomy" id="6669"/>
    <lineage>
        <taxon>Eukaryota</taxon>
        <taxon>Metazoa</taxon>
        <taxon>Ecdysozoa</taxon>
        <taxon>Arthropoda</taxon>
        <taxon>Crustacea</taxon>
        <taxon>Branchiopoda</taxon>
        <taxon>Diplostraca</taxon>
        <taxon>Cladocera</taxon>
        <taxon>Anomopoda</taxon>
        <taxon>Daphniidae</taxon>
        <taxon>Daphnia</taxon>
    </lineage>
</organism>
<dbReference type="HOGENOM" id="CLU_628919_0_0_1"/>
<reference evidence="1 2" key="1">
    <citation type="journal article" date="2011" name="Science">
        <title>The ecoresponsive genome of Daphnia pulex.</title>
        <authorList>
            <person name="Colbourne J.K."/>
            <person name="Pfrender M.E."/>
            <person name="Gilbert D."/>
            <person name="Thomas W.K."/>
            <person name="Tucker A."/>
            <person name="Oakley T.H."/>
            <person name="Tokishita S."/>
            <person name="Aerts A."/>
            <person name="Arnold G.J."/>
            <person name="Basu M.K."/>
            <person name="Bauer D.J."/>
            <person name="Caceres C.E."/>
            <person name="Carmel L."/>
            <person name="Casola C."/>
            <person name="Choi J.H."/>
            <person name="Detter J.C."/>
            <person name="Dong Q."/>
            <person name="Dusheyko S."/>
            <person name="Eads B.D."/>
            <person name="Frohlich T."/>
            <person name="Geiler-Samerotte K.A."/>
            <person name="Gerlach D."/>
            <person name="Hatcher P."/>
            <person name="Jogdeo S."/>
            <person name="Krijgsveld J."/>
            <person name="Kriventseva E.V."/>
            <person name="Kultz D."/>
            <person name="Laforsch C."/>
            <person name="Lindquist E."/>
            <person name="Lopez J."/>
            <person name="Manak J.R."/>
            <person name="Muller J."/>
            <person name="Pangilinan J."/>
            <person name="Patwardhan R.P."/>
            <person name="Pitluck S."/>
            <person name="Pritham E.J."/>
            <person name="Rechtsteiner A."/>
            <person name="Rho M."/>
            <person name="Rogozin I.B."/>
            <person name="Sakarya O."/>
            <person name="Salamov A."/>
            <person name="Schaack S."/>
            <person name="Shapiro H."/>
            <person name="Shiga Y."/>
            <person name="Skalitzky C."/>
            <person name="Smith Z."/>
            <person name="Souvorov A."/>
            <person name="Sung W."/>
            <person name="Tang Z."/>
            <person name="Tsuchiya D."/>
            <person name="Tu H."/>
            <person name="Vos H."/>
            <person name="Wang M."/>
            <person name="Wolf Y.I."/>
            <person name="Yamagata H."/>
            <person name="Yamada T."/>
            <person name="Ye Y."/>
            <person name="Shaw J.R."/>
            <person name="Andrews J."/>
            <person name="Crease T.J."/>
            <person name="Tang H."/>
            <person name="Lucas S.M."/>
            <person name="Robertson H.M."/>
            <person name="Bork P."/>
            <person name="Koonin E.V."/>
            <person name="Zdobnov E.M."/>
            <person name="Grigoriev I.V."/>
            <person name="Lynch M."/>
            <person name="Boore J.L."/>
        </authorList>
    </citation>
    <scope>NUCLEOTIDE SEQUENCE [LARGE SCALE GENOMIC DNA]</scope>
</reference>
<sequence>MKKSPQYYGKNQSHWLREMNRTSTLSFHHMLKKAMTEGLWKSELNGNFTILIDPLYTTNFPYEKGLPTFKYEFWTTTGKKTREYLPIQNDPRILEYLGANPGTTWVLVQQASHEQGSLHTLEITNAPKFKVIDFQFNWEVTIQPGQLAVPKELNIQPPKKRKWNIAESRSYLISAEIEKNNQATSQVTLGPKPRQLFTVTVPTWPFPFRSPVVYHIGAHNIYNIKNRDSNLSQSVWINVVALEHHEPGVATNTRIHFYGLTHVNNTVRDSGNTSLQYSNETLELSILTMELPTIIRLKLAIIPTDENNDSRDTKLKKYCTPSIHTEWVKLEGYEAQNIWVLALKTINLVQVKETRPVPPQIITFMFPSITTLVDIMELEEQEIDRHHCKMINCLDFSLCPTTKEEPTDQPPHMHCMSKTCVRFWEMCAIPTNVQST</sequence>
<evidence type="ECO:0000313" key="1">
    <source>
        <dbReference type="EMBL" id="EFX62608.1"/>
    </source>
</evidence>
<name>E9I072_DAPPU</name>
<accession>E9I072</accession>
<protein>
    <submittedName>
        <fullName evidence="1">Uncharacterized protein</fullName>
    </submittedName>
</protein>